<comment type="caution">
    <text evidence="2">The sequence shown here is derived from an EMBL/GenBank/DDBJ whole genome shotgun (WGS) entry which is preliminary data.</text>
</comment>
<evidence type="ECO:0000313" key="3">
    <source>
        <dbReference type="Proteomes" id="UP000623958"/>
    </source>
</evidence>
<dbReference type="Proteomes" id="UP000623958">
    <property type="component" value="Unassembled WGS sequence"/>
</dbReference>
<dbReference type="AlphaFoldDB" id="A0A919KIE4"/>
<protein>
    <submittedName>
        <fullName evidence="2">Uncharacterized protein</fullName>
    </submittedName>
</protein>
<gene>
    <name evidence="2" type="ORF">GCM10009090_16710</name>
</gene>
<keyword evidence="3" id="KW-1185">Reference proteome</keyword>
<feature type="region of interest" description="Disordered" evidence="1">
    <location>
        <begin position="70"/>
        <end position="117"/>
    </location>
</feature>
<evidence type="ECO:0000313" key="2">
    <source>
        <dbReference type="EMBL" id="GHH52548.1"/>
    </source>
</evidence>
<accession>A0A919KIE4</accession>
<proteinExistence type="predicted"/>
<feature type="region of interest" description="Disordered" evidence="1">
    <location>
        <begin position="1"/>
        <end position="20"/>
    </location>
</feature>
<organism evidence="2 3">
    <name type="scientific">Xanthomonas boreopolis</name>
    <dbReference type="NCBI Taxonomy" id="86183"/>
    <lineage>
        <taxon>Bacteria</taxon>
        <taxon>Pseudomonadati</taxon>
        <taxon>Pseudomonadota</taxon>
        <taxon>Gammaproteobacteria</taxon>
        <taxon>Lysobacterales</taxon>
        <taxon>Lysobacteraceae</taxon>
        <taxon>Xanthomonas</taxon>
    </lineage>
</organism>
<reference evidence="2" key="1">
    <citation type="journal article" date="2014" name="Int. J. Syst. Evol. Microbiol.">
        <title>Complete genome sequence of Corynebacterium casei LMG S-19264T (=DSM 44701T), isolated from a smear-ripened cheese.</title>
        <authorList>
            <consortium name="US DOE Joint Genome Institute (JGI-PGF)"/>
            <person name="Walter F."/>
            <person name="Albersmeier A."/>
            <person name="Kalinowski J."/>
            <person name="Ruckert C."/>
        </authorList>
    </citation>
    <scope>NUCLEOTIDE SEQUENCE</scope>
    <source>
        <strain evidence="2">JCM 13306</strain>
    </source>
</reference>
<sequence length="117" mass="12914">MEQEMEQLGHPRHRRRYSSKAAWARAKAAECEAAAAALPRAKAGDWRAAARLRGVSDELRRRAASFRAKAAAYEARGVRSPRRTKPAANDGDPKEHYQPNQGAWSAAATADQAPQHR</sequence>
<evidence type="ECO:0000256" key="1">
    <source>
        <dbReference type="SAM" id="MobiDB-lite"/>
    </source>
</evidence>
<reference evidence="2" key="2">
    <citation type="submission" date="2020-09" db="EMBL/GenBank/DDBJ databases">
        <authorList>
            <person name="Sun Q."/>
            <person name="Ohkuma M."/>
        </authorList>
    </citation>
    <scope>NUCLEOTIDE SEQUENCE</scope>
    <source>
        <strain evidence="2">JCM 13306</strain>
    </source>
</reference>
<dbReference type="EMBL" id="BNBA01000010">
    <property type="protein sequence ID" value="GHH52548.1"/>
    <property type="molecule type" value="Genomic_DNA"/>
</dbReference>
<name>A0A919KIE4_9XANT</name>